<dbReference type="InParanoid" id="A0A0H2S4U1"/>
<protein>
    <recommendedName>
        <fullName evidence="7">Methyltransferase domain-containing protein</fullName>
    </recommendedName>
</protein>
<dbReference type="EMBL" id="KQ085888">
    <property type="protein sequence ID" value="KLO19232.1"/>
    <property type="molecule type" value="Genomic_DNA"/>
</dbReference>
<dbReference type="SUPFAM" id="SSF53335">
    <property type="entry name" value="S-adenosyl-L-methionine-dependent methyltransferases"/>
    <property type="match status" value="1"/>
</dbReference>
<keyword evidence="2" id="KW-0808">Transferase</keyword>
<dbReference type="InterPro" id="IPR029063">
    <property type="entry name" value="SAM-dependent_MTases_sf"/>
</dbReference>
<dbReference type="AlphaFoldDB" id="A0A0H2S4U1"/>
<keyword evidence="6" id="KW-1185">Reference proteome</keyword>
<evidence type="ECO:0000256" key="4">
    <source>
        <dbReference type="ARBA" id="ARBA00038314"/>
    </source>
</evidence>
<name>A0A0H2S4U1_9AGAM</name>
<dbReference type="GO" id="GO:0016740">
    <property type="term" value="F:transferase activity"/>
    <property type="evidence" value="ECO:0007669"/>
    <property type="project" value="UniProtKB-KW"/>
</dbReference>
<evidence type="ECO:0000313" key="6">
    <source>
        <dbReference type="Proteomes" id="UP000053477"/>
    </source>
</evidence>
<dbReference type="InterPro" id="IPR051654">
    <property type="entry name" value="Meroterpenoid_MTases"/>
</dbReference>
<dbReference type="OrthoDB" id="2094832at2759"/>
<sequence length="293" mass="32832">MVDLQLSPEDISFLSAQTGLDDVVELKSHILQVQSEALDVHPFPCIRRFDFIRNQISSLPCYEIFIQRAKERENSIFIDVGCCCGTDIRKVVADGVSAKNIVGTDLRPEFWDIGHRLYRSTPESFPVRFAAGDILDPSFLSLRDVVYEDETSENSDAELSVHNLTSLTPLLGRVSFIHTAALFHLFSEEDQLLVAKRFASLLSPVPGSMIFGWHAGRVVKGFRSEAKPAGPGMLGNNMFCHSPESWKEMWSQQVFRPGTVSVEATLIEKVRDVELVVQSTATPQYLVWSVTRL</sequence>
<gene>
    <name evidence="5" type="ORF">SCHPADRAFT_818431</name>
</gene>
<proteinExistence type="inferred from homology"/>
<dbReference type="Proteomes" id="UP000053477">
    <property type="component" value="Unassembled WGS sequence"/>
</dbReference>
<accession>A0A0H2S4U1</accession>
<organism evidence="5 6">
    <name type="scientific">Schizopora paradoxa</name>
    <dbReference type="NCBI Taxonomy" id="27342"/>
    <lineage>
        <taxon>Eukaryota</taxon>
        <taxon>Fungi</taxon>
        <taxon>Dikarya</taxon>
        <taxon>Basidiomycota</taxon>
        <taxon>Agaricomycotina</taxon>
        <taxon>Agaricomycetes</taxon>
        <taxon>Hymenochaetales</taxon>
        <taxon>Schizoporaceae</taxon>
        <taxon>Schizopora</taxon>
    </lineage>
</organism>
<dbReference type="PANTHER" id="PTHR35897:SF1">
    <property type="entry name" value="METHYLTRANSFERASE AUSD"/>
    <property type="match status" value="1"/>
</dbReference>
<comment type="similarity">
    <text evidence="4">Belongs to the class I-like SAM-binding methyltransferase superfamily.</text>
</comment>
<reference evidence="5 6" key="1">
    <citation type="submission" date="2015-04" db="EMBL/GenBank/DDBJ databases">
        <title>Complete genome sequence of Schizopora paradoxa KUC8140, a cosmopolitan wood degrader in East Asia.</title>
        <authorList>
            <consortium name="DOE Joint Genome Institute"/>
            <person name="Min B."/>
            <person name="Park H."/>
            <person name="Jang Y."/>
            <person name="Kim J.-J."/>
            <person name="Kim K.H."/>
            <person name="Pangilinan J."/>
            <person name="Lipzen A."/>
            <person name="Riley R."/>
            <person name="Grigoriev I.V."/>
            <person name="Spatafora J.W."/>
            <person name="Choi I.-G."/>
        </authorList>
    </citation>
    <scope>NUCLEOTIDE SEQUENCE [LARGE SCALE GENOMIC DNA]</scope>
    <source>
        <strain evidence="5 6">KUC8140</strain>
    </source>
</reference>
<evidence type="ECO:0000256" key="1">
    <source>
        <dbReference type="ARBA" id="ARBA00005179"/>
    </source>
</evidence>
<evidence type="ECO:0000313" key="5">
    <source>
        <dbReference type="EMBL" id="KLO19232.1"/>
    </source>
</evidence>
<dbReference type="STRING" id="27342.A0A0H2S4U1"/>
<keyword evidence="3" id="KW-0949">S-adenosyl-L-methionine</keyword>
<dbReference type="Gene3D" id="3.40.50.150">
    <property type="entry name" value="Vaccinia Virus protein VP39"/>
    <property type="match status" value="1"/>
</dbReference>
<evidence type="ECO:0000256" key="3">
    <source>
        <dbReference type="ARBA" id="ARBA00022691"/>
    </source>
</evidence>
<evidence type="ECO:0000256" key="2">
    <source>
        <dbReference type="ARBA" id="ARBA00022679"/>
    </source>
</evidence>
<dbReference type="PANTHER" id="PTHR35897">
    <property type="entry name" value="METHYLTRANSFERASE AUSD"/>
    <property type="match status" value="1"/>
</dbReference>
<evidence type="ECO:0008006" key="7">
    <source>
        <dbReference type="Google" id="ProtNLM"/>
    </source>
</evidence>
<comment type="pathway">
    <text evidence="1">Secondary metabolite biosynthesis.</text>
</comment>